<dbReference type="PRINTS" id="PR00080">
    <property type="entry name" value="SDRFAMILY"/>
</dbReference>
<comment type="similarity">
    <text evidence="1 4">Belongs to the short-chain dehydrogenases/reductases (SDR) family.</text>
</comment>
<evidence type="ECO:0000256" key="1">
    <source>
        <dbReference type="ARBA" id="ARBA00006484"/>
    </source>
</evidence>
<dbReference type="GO" id="GO:0016616">
    <property type="term" value="F:oxidoreductase activity, acting on the CH-OH group of donors, NAD or NADP as acceptor"/>
    <property type="evidence" value="ECO:0007669"/>
    <property type="project" value="UniProtKB-ARBA"/>
</dbReference>
<dbReference type="PANTHER" id="PTHR43008">
    <property type="entry name" value="BENZIL REDUCTASE"/>
    <property type="match status" value="1"/>
</dbReference>
<gene>
    <name evidence="6" type="ORF">I316_04838</name>
</gene>
<evidence type="ECO:0008006" key="8">
    <source>
        <dbReference type="Google" id="ProtNLM"/>
    </source>
</evidence>
<dbReference type="OrthoDB" id="1888931at2759"/>
<dbReference type="PANTHER" id="PTHR43008:SF4">
    <property type="entry name" value="CHAIN DEHYDROGENASE, PUTATIVE (AFU_ORTHOLOGUE AFUA_4G08710)-RELATED"/>
    <property type="match status" value="1"/>
</dbReference>
<dbReference type="Gene3D" id="3.40.50.720">
    <property type="entry name" value="NAD(P)-binding Rossmann-like Domain"/>
    <property type="match status" value="1"/>
</dbReference>
<dbReference type="InterPro" id="IPR036291">
    <property type="entry name" value="NAD(P)-bd_dom_sf"/>
</dbReference>
<accession>A0A1B9GR11</accession>
<evidence type="ECO:0000256" key="3">
    <source>
        <dbReference type="ARBA" id="ARBA00023002"/>
    </source>
</evidence>
<evidence type="ECO:0000313" key="6">
    <source>
        <dbReference type="EMBL" id="OCF33418.1"/>
    </source>
</evidence>
<dbReference type="STRING" id="1296120.A0A1B9GR11"/>
<evidence type="ECO:0000313" key="7">
    <source>
        <dbReference type="Proteomes" id="UP000092666"/>
    </source>
</evidence>
<sequence length="286" mass="30453">MISIDLKGKIVLVTGGGRGIGLAITRSFAEAGATLAITYTSTDPSSTAKEISDEFNVPVHVYHCDAEDSKRTDEMIAQISKDVGEIDVVVANAGVALWQEAIDMTDDELLKIMQVNLFAPFYLSRAVVRQWLNLPPSLSSSTTPNEAQDTVERGQRDTEGLKLGKKIIIVSSISGLVSMMPQAQCAYNASKAGVTMLAKSLAGEWAKYGITVNTVSPGYIATEMIASPPPGQESWVQKWHDLTPVGRFGQAKEVGDTVIMMASGRGLGGGFATGSDIVIDGGYTIY</sequence>
<dbReference type="InterPro" id="IPR020904">
    <property type="entry name" value="Sc_DH/Rdtase_CS"/>
</dbReference>
<dbReference type="GO" id="GO:0050664">
    <property type="term" value="F:oxidoreductase activity, acting on NAD(P)H, oxygen as acceptor"/>
    <property type="evidence" value="ECO:0007669"/>
    <property type="project" value="TreeGrafter"/>
</dbReference>
<evidence type="ECO:0000256" key="4">
    <source>
        <dbReference type="RuleBase" id="RU000363"/>
    </source>
</evidence>
<dbReference type="InterPro" id="IPR002347">
    <property type="entry name" value="SDR_fam"/>
</dbReference>
<organism evidence="6 7">
    <name type="scientific">Kwoniella heveanensis BCC8398</name>
    <dbReference type="NCBI Taxonomy" id="1296120"/>
    <lineage>
        <taxon>Eukaryota</taxon>
        <taxon>Fungi</taxon>
        <taxon>Dikarya</taxon>
        <taxon>Basidiomycota</taxon>
        <taxon>Agaricomycotina</taxon>
        <taxon>Tremellomycetes</taxon>
        <taxon>Tremellales</taxon>
        <taxon>Cryptococcaceae</taxon>
        <taxon>Kwoniella</taxon>
    </lineage>
</organism>
<reference evidence="7" key="2">
    <citation type="submission" date="2013-12" db="EMBL/GenBank/DDBJ databases">
        <title>Evolution of pathogenesis and genome organization in the Tremellales.</title>
        <authorList>
            <person name="Cuomo C."/>
            <person name="Litvintseva A."/>
            <person name="Heitman J."/>
            <person name="Chen Y."/>
            <person name="Sun S."/>
            <person name="Springer D."/>
            <person name="Dromer F."/>
            <person name="Young S."/>
            <person name="Zeng Q."/>
            <person name="Chapman S."/>
            <person name="Gujja S."/>
            <person name="Saif S."/>
            <person name="Birren B."/>
        </authorList>
    </citation>
    <scope>NUCLEOTIDE SEQUENCE [LARGE SCALE GENOMIC DNA]</scope>
    <source>
        <strain evidence="7">BCC8398</strain>
    </source>
</reference>
<dbReference type="SUPFAM" id="SSF51735">
    <property type="entry name" value="NAD(P)-binding Rossmann-fold domains"/>
    <property type="match status" value="1"/>
</dbReference>
<feature type="region of interest" description="Disordered" evidence="5">
    <location>
        <begin position="138"/>
        <end position="157"/>
    </location>
</feature>
<keyword evidence="7" id="KW-1185">Reference proteome</keyword>
<keyword evidence="2" id="KW-0521">NADP</keyword>
<protein>
    <recommendedName>
        <fullName evidence="8">Cytoplasmic protein</fullName>
    </recommendedName>
</protein>
<evidence type="ECO:0000256" key="2">
    <source>
        <dbReference type="ARBA" id="ARBA00022857"/>
    </source>
</evidence>
<dbReference type="Pfam" id="PF13561">
    <property type="entry name" value="adh_short_C2"/>
    <property type="match status" value="1"/>
</dbReference>
<proteinExistence type="inferred from homology"/>
<name>A0A1B9GR11_9TREE</name>
<evidence type="ECO:0000256" key="5">
    <source>
        <dbReference type="SAM" id="MobiDB-lite"/>
    </source>
</evidence>
<keyword evidence="3" id="KW-0560">Oxidoreductase</keyword>
<dbReference type="AlphaFoldDB" id="A0A1B9GR11"/>
<dbReference type="PRINTS" id="PR00081">
    <property type="entry name" value="GDHRDH"/>
</dbReference>
<dbReference type="PROSITE" id="PS00061">
    <property type="entry name" value="ADH_SHORT"/>
    <property type="match status" value="1"/>
</dbReference>
<dbReference type="Pfam" id="PF00106">
    <property type="entry name" value="adh_short"/>
    <property type="match status" value="1"/>
</dbReference>
<dbReference type="Proteomes" id="UP000092666">
    <property type="component" value="Unassembled WGS sequence"/>
</dbReference>
<dbReference type="EMBL" id="KI669505">
    <property type="protein sequence ID" value="OCF33418.1"/>
    <property type="molecule type" value="Genomic_DNA"/>
</dbReference>
<reference evidence="6 7" key="1">
    <citation type="submission" date="2013-07" db="EMBL/GenBank/DDBJ databases">
        <title>The Genome Sequence of Cryptococcus heveanensis BCC8398.</title>
        <authorList>
            <consortium name="The Broad Institute Genome Sequencing Platform"/>
            <person name="Cuomo C."/>
            <person name="Litvintseva A."/>
            <person name="Chen Y."/>
            <person name="Heitman J."/>
            <person name="Sun S."/>
            <person name="Springer D."/>
            <person name="Dromer F."/>
            <person name="Young S.K."/>
            <person name="Zeng Q."/>
            <person name="Gargeya S."/>
            <person name="Fitzgerald M."/>
            <person name="Abouelleil A."/>
            <person name="Alvarado L."/>
            <person name="Berlin A.M."/>
            <person name="Chapman S.B."/>
            <person name="Dewar J."/>
            <person name="Goldberg J."/>
            <person name="Griggs A."/>
            <person name="Gujja S."/>
            <person name="Hansen M."/>
            <person name="Howarth C."/>
            <person name="Imamovic A."/>
            <person name="Larimer J."/>
            <person name="McCowan C."/>
            <person name="Murphy C."/>
            <person name="Pearson M."/>
            <person name="Priest M."/>
            <person name="Roberts A."/>
            <person name="Saif S."/>
            <person name="Shea T."/>
            <person name="Sykes S."/>
            <person name="Wortman J."/>
            <person name="Nusbaum C."/>
            <person name="Birren B."/>
        </authorList>
    </citation>
    <scope>NUCLEOTIDE SEQUENCE [LARGE SCALE GENOMIC DNA]</scope>
    <source>
        <strain evidence="6 7">BCC8398</strain>
    </source>
</reference>